<reference evidence="1" key="1">
    <citation type="submission" date="2019-03" db="EMBL/GenBank/DDBJ databases">
        <title>Single cell metagenomics reveals metabolic interactions within the superorganism composed of flagellate Streblomastix strix and complex community of Bacteroidetes bacteria on its surface.</title>
        <authorList>
            <person name="Treitli S.C."/>
            <person name="Kolisko M."/>
            <person name="Husnik F."/>
            <person name="Keeling P."/>
            <person name="Hampl V."/>
        </authorList>
    </citation>
    <scope>NUCLEOTIDE SEQUENCE</scope>
    <source>
        <strain evidence="1">STM</strain>
    </source>
</reference>
<comment type="caution">
    <text evidence="1">The sequence shown here is derived from an EMBL/GenBank/DDBJ whole genome shotgun (WGS) entry which is preliminary data.</text>
</comment>
<protein>
    <submittedName>
        <fullName evidence="1">Uncharacterized protein</fullName>
    </submittedName>
</protein>
<evidence type="ECO:0000313" key="1">
    <source>
        <dbReference type="EMBL" id="KAA6321092.1"/>
    </source>
</evidence>
<gene>
    <name evidence="1" type="ORF">EZS27_029216</name>
</gene>
<organism evidence="1">
    <name type="scientific">termite gut metagenome</name>
    <dbReference type="NCBI Taxonomy" id="433724"/>
    <lineage>
        <taxon>unclassified sequences</taxon>
        <taxon>metagenomes</taxon>
        <taxon>organismal metagenomes</taxon>
    </lineage>
</organism>
<accession>A0A5J4QHT9</accession>
<dbReference type="AlphaFoldDB" id="A0A5J4QHT9"/>
<name>A0A5J4QHT9_9ZZZZ</name>
<dbReference type="EMBL" id="SNRY01003407">
    <property type="protein sequence ID" value="KAA6321092.1"/>
    <property type="molecule type" value="Genomic_DNA"/>
</dbReference>
<sequence>MPAIFERLTGLRDNHIIELSFAWSYKKVTGMQTANGEYFVVEGSGNYGENALEEQYVFLQNKQIYEFRIGKN</sequence>
<proteinExistence type="predicted"/>